<gene>
    <name evidence="1" type="ORF">ACOLOM_LOCUS2766</name>
</gene>
<evidence type="ECO:0000313" key="1">
    <source>
        <dbReference type="EMBL" id="CAG8500268.1"/>
    </source>
</evidence>
<reference evidence="1" key="1">
    <citation type="submission" date="2021-06" db="EMBL/GenBank/DDBJ databases">
        <authorList>
            <person name="Kallberg Y."/>
            <person name="Tangrot J."/>
            <person name="Rosling A."/>
        </authorList>
    </citation>
    <scope>NUCLEOTIDE SEQUENCE</scope>
    <source>
        <strain evidence="1">CL356</strain>
    </source>
</reference>
<name>A0ACA9L0B0_9GLOM</name>
<evidence type="ECO:0000313" key="2">
    <source>
        <dbReference type="Proteomes" id="UP000789525"/>
    </source>
</evidence>
<dbReference type="Proteomes" id="UP000789525">
    <property type="component" value="Unassembled WGS sequence"/>
</dbReference>
<protein>
    <submittedName>
        <fullName evidence="1">3141_t:CDS:1</fullName>
    </submittedName>
</protein>
<keyword evidence="2" id="KW-1185">Reference proteome</keyword>
<dbReference type="EMBL" id="CAJVPT010003794">
    <property type="protein sequence ID" value="CAG8500268.1"/>
    <property type="molecule type" value="Genomic_DNA"/>
</dbReference>
<sequence length="302" mass="33344">MVSSITAKIFGRNKFQPQGKGAHVTICARGQKELDATLEEIKAVSRNRSDYESLIFNAISADISKKDESIRALNEASERHNGKVPDVVICCAGFSIPRVFIEQPVEEFEATMQLNYFGTLYTTHEAVKRMAQQGVKGKIVFVSSVAAFVGFLGYSSYSPSKVALRSLAECLRHELILYDIGVHCYFPGTLDTEGLIEENKTKPKITKELEGEDKITPEQAAKALYKGLCKGNFFITSDIIGDAFRAASLGVSESNSAFVDAILCGILWTVSKPVRWFSDKMVRDRKSEHPVIPADNGMVNDE</sequence>
<accession>A0ACA9L0B0</accession>
<comment type="caution">
    <text evidence="1">The sequence shown here is derived from an EMBL/GenBank/DDBJ whole genome shotgun (WGS) entry which is preliminary data.</text>
</comment>
<organism evidence="1 2">
    <name type="scientific">Acaulospora colombiana</name>
    <dbReference type="NCBI Taxonomy" id="27376"/>
    <lineage>
        <taxon>Eukaryota</taxon>
        <taxon>Fungi</taxon>
        <taxon>Fungi incertae sedis</taxon>
        <taxon>Mucoromycota</taxon>
        <taxon>Glomeromycotina</taxon>
        <taxon>Glomeromycetes</taxon>
        <taxon>Diversisporales</taxon>
        <taxon>Acaulosporaceae</taxon>
        <taxon>Acaulospora</taxon>
    </lineage>
</organism>
<proteinExistence type="predicted"/>